<dbReference type="GO" id="GO:0016616">
    <property type="term" value="F:oxidoreductase activity, acting on the CH-OH group of donors, NAD or NADP as acceptor"/>
    <property type="evidence" value="ECO:0007669"/>
    <property type="project" value="TreeGrafter"/>
</dbReference>
<dbReference type="AlphaFoldDB" id="X1AM55"/>
<dbReference type="FunFam" id="3.40.50.720:FF:000084">
    <property type="entry name" value="Short-chain dehydrogenase reductase"/>
    <property type="match status" value="1"/>
</dbReference>
<dbReference type="InterPro" id="IPR036291">
    <property type="entry name" value="NAD(P)-bd_dom_sf"/>
</dbReference>
<accession>X1AM55</accession>
<gene>
    <name evidence="2" type="ORF">S01H4_04017</name>
</gene>
<dbReference type="PANTHER" id="PTHR42760:SF105">
    <property type="entry name" value="SORBITOL-6-PHOSPHATE 2-DEHYDROGENASE"/>
    <property type="match status" value="1"/>
</dbReference>
<dbReference type="PRINTS" id="PR00081">
    <property type="entry name" value="GDHRDH"/>
</dbReference>
<evidence type="ECO:0000313" key="2">
    <source>
        <dbReference type="EMBL" id="GAG60971.1"/>
    </source>
</evidence>
<dbReference type="NCBIfam" id="NF009466">
    <property type="entry name" value="PRK12826.1-2"/>
    <property type="match status" value="1"/>
</dbReference>
<name>X1AM55_9ZZZZ</name>
<comment type="caution">
    <text evidence="2">The sequence shown here is derived from an EMBL/GenBank/DDBJ whole genome shotgun (WGS) entry which is preliminary data.</text>
</comment>
<organism evidence="2">
    <name type="scientific">marine sediment metagenome</name>
    <dbReference type="NCBI Taxonomy" id="412755"/>
    <lineage>
        <taxon>unclassified sequences</taxon>
        <taxon>metagenomes</taxon>
        <taxon>ecological metagenomes</taxon>
    </lineage>
</organism>
<dbReference type="NCBIfam" id="NF005559">
    <property type="entry name" value="PRK07231.1"/>
    <property type="match status" value="1"/>
</dbReference>
<dbReference type="Pfam" id="PF00106">
    <property type="entry name" value="adh_short"/>
    <property type="match status" value="1"/>
</dbReference>
<dbReference type="EMBL" id="BART01001037">
    <property type="protein sequence ID" value="GAG60971.1"/>
    <property type="molecule type" value="Genomic_DNA"/>
</dbReference>
<dbReference type="InterPro" id="IPR020904">
    <property type="entry name" value="Sc_DH/Rdtase_CS"/>
</dbReference>
<proteinExistence type="inferred from homology"/>
<protein>
    <submittedName>
        <fullName evidence="2">Uncharacterized protein</fullName>
    </submittedName>
</protein>
<dbReference type="PANTHER" id="PTHR42760">
    <property type="entry name" value="SHORT-CHAIN DEHYDROGENASES/REDUCTASES FAMILY MEMBER"/>
    <property type="match status" value="1"/>
</dbReference>
<evidence type="ECO:0000256" key="1">
    <source>
        <dbReference type="ARBA" id="ARBA00006484"/>
    </source>
</evidence>
<dbReference type="PRINTS" id="PR00080">
    <property type="entry name" value="SDRFAMILY"/>
</dbReference>
<dbReference type="Gene3D" id="3.40.50.720">
    <property type="entry name" value="NAD(P)-binding Rossmann-like Domain"/>
    <property type="match status" value="1"/>
</dbReference>
<reference evidence="2" key="1">
    <citation type="journal article" date="2014" name="Front. Microbiol.">
        <title>High frequency of phylogenetically diverse reductive dehalogenase-homologous genes in deep subseafloor sedimentary metagenomes.</title>
        <authorList>
            <person name="Kawai M."/>
            <person name="Futagami T."/>
            <person name="Toyoda A."/>
            <person name="Takaki Y."/>
            <person name="Nishi S."/>
            <person name="Hori S."/>
            <person name="Arai W."/>
            <person name="Tsubouchi T."/>
            <person name="Morono Y."/>
            <person name="Uchiyama I."/>
            <person name="Ito T."/>
            <person name="Fujiyama A."/>
            <person name="Inagaki F."/>
            <person name="Takami H."/>
        </authorList>
    </citation>
    <scope>NUCLEOTIDE SEQUENCE</scope>
    <source>
        <strain evidence="2">Expedition CK06-06</strain>
    </source>
</reference>
<sequence>MRLNNKIVVVTGAGRGIGEAISIRLAKEGADIVVCDIDFDNAERTAEKIKIIGRQSLAIKADVSKGKDVEEMVNLTMEKFGRIDILVNNAGILIIKPIVEFKEEEWDRVIDVDLKGVFLCSRAVAKVMINQKSGKIINISSSSGKMGTEFFASYAAAKFGVIGFTQGLAKELAPCKITVNVVCPGIIGTKMWDYADEELGKILRLPKGEALKKQIQKIPLSRPGTPEDVAGVVVFLLSSEADYMTGQAMNVTGGMVMH</sequence>
<dbReference type="PROSITE" id="PS00061">
    <property type="entry name" value="ADH_SHORT"/>
    <property type="match status" value="1"/>
</dbReference>
<comment type="similarity">
    <text evidence="1">Belongs to the short-chain dehydrogenases/reductases (SDR) family.</text>
</comment>
<dbReference type="SUPFAM" id="SSF51735">
    <property type="entry name" value="NAD(P)-binding Rossmann-fold domains"/>
    <property type="match status" value="1"/>
</dbReference>
<dbReference type="InterPro" id="IPR002347">
    <property type="entry name" value="SDR_fam"/>
</dbReference>